<dbReference type="InterPro" id="IPR016064">
    <property type="entry name" value="NAD/diacylglycerol_kinase_sf"/>
</dbReference>
<dbReference type="Pfam" id="PF20143">
    <property type="entry name" value="NAD_kinase_C"/>
    <property type="match status" value="1"/>
</dbReference>
<feature type="region of interest" description="Disordered" evidence="7">
    <location>
        <begin position="1"/>
        <end position="23"/>
    </location>
</feature>
<keyword evidence="4 6" id="KW-0520">NAD</keyword>
<keyword evidence="6" id="KW-0963">Cytoplasm</keyword>
<dbReference type="Pfam" id="PF01513">
    <property type="entry name" value="NAD_kinase"/>
    <property type="match status" value="1"/>
</dbReference>
<protein>
    <recommendedName>
        <fullName evidence="6">NAD kinase</fullName>
        <ecNumber evidence="6">2.7.1.23</ecNumber>
    </recommendedName>
    <alternativeName>
        <fullName evidence="6">ATP-dependent NAD kinase</fullName>
    </alternativeName>
</protein>
<evidence type="ECO:0000256" key="2">
    <source>
        <dbReference type="ARBA" id="ARBA00022777"/>
    </source>
</evidence>
<feature type="binding site" evidence="6">
    <location>
        <begin position="221"/>
        <end position="226"/>
    </location>
    <ligand>
        <name>NAD(+)</name>
        <dbReference type="ChEBI" id="CHEBI:57540"/>
    </ligand>
</feature>
<evidence type="ECO:0000313" key="9">
    <source>
        <dbReference type="Proteomes" id="UP000183208"/>
    </source>
</evidence>
<proteinExistence type="inferred from homology"/>
<dbReference type="AlphaFoldDB" id="A0A1M7KPT0"/>
<keyword evidence="1 6" id="KW-0808">Transferase</keyword>
<comment type="similarity">
    <text evidence="6">Belongs to the NAD kinase family.</text>
</comment>
<evidence type="ECO:0000313" key="8">
    <source>
        <dbReference type="EMBL" id="SEB99828.1"/>
    </source>
</evidence>
<keyword evidence="6" id="KW-0547">Nucleotide-binding</keyword>
<dbReference type="RefSeq" id="WP_283806884.1">
    <property type="nucleotide sequence ID" value="NZ_FNTI01000001.1"/>
</dbReference>
<comment type="caution">
    <text evidence="6">Lacks conserved residue(s) required for the propagation of feature annotation.</text>
</comment>
<dbReference type="GO" id="GO:0005524">
    <property type="term" value="F:ATP binding"/>
    <property type="evidence" value="ECO:0007669"/>
    <property type="project" value="UniProtKB-KW"/>
</dbReference>
<reference evidence="8 9" key="1">
    <citation type="submission" date="2016-10" db="EMBL/GenBank/DDBJ databases">
        <authorList>
            <person name="de Groot N.N."/>
        </authorList>
    </citation>
    <scope>NUCLEOTIDE SEQUENCE [LARGE SCALE GENOMIC DNA]</scope>
    <source>
        <strain evidence="8 9">GAS522</strain>
    </source>
</reference>
<dbReference type="GO" id="GO:0005737">
    <property type="term" value="C:cytoplasm"/>
    <property type="evidence" value="ECO:0007669"/>
    <property type="project" value="UniProtKB-SubCell"/>
</dbReference>
<feature type="active site" description="Proton acceptor" evidence="6">
    <location>
        <position position="110"/>
    </location>
</feature>
<dbReference type="InterPro" id="IPR017438">
    <property type="entry name" value="ATP-NAD_kinase_N"/>
</dbReference>
<dbReference type="HAMAP" id="MF_00361">
    <property type="entry name" value="NAD_kinase"/>
    <property type="match status" value="1"/>
</dbReference>
<dbReference type="FunFam" id="2.60.200.30:FF:000031">
    <property type="entry name" value="Blr5515 protein"/>
    <property type="match status" value="1"/>
</dbReference>
<dbReference type="InterPro" id="IPR002504">
    <property type="entry name" value="NADK"/>
</dbReference>
<dbReference type="PANTHER" id="PTHR20275">
    <property type="entry name" value="NAD KINASE"/>
    <property type="match status" value="1"/>
</dbReference>
<keyword evidence="2 6" id="KW-0418">Kinase</keyword>
<feature type="binding site" evidence="6">
    <location>
        <begin position="180"/>
        <end position="181"/>
    </location>
    <ligand>
        <name>NAD(+)</name>
        <dbReference type="ChEBI" id="CHEBI:57540"/>
    </ligand>
</feature>
<evidence type="ECO:0000256" key="7">
    <source>
        <dbReference type="SAM" id="MobiDB-lite"/>
    </source>
</evidence>
<feature type="binding site" evidence="6">
    <location>
        <begin position="110"/>
        <end position="111"/>
    </location>
    <ligand>
        <name>NAD(+)</name>
        <dbReference type="ChEBI" id="CHEBI:57540"/>
    </ligand>
</feature>
<name>A0A1M7KPT0_9BRAD</name>
<dbReference type="GO" id="GO:0019674">
    <property type="term" value="P:NAD+ metabolic process"/>
    <property type="evidence" value="ECO:0007669"/>
    <property type="project" value="InterPro"/>
</dbReference>
<dbReference type="Proteomes" id="UP000183208">
    <property type="component" value="Unassembled WGS sequence"/>
</dbReference>
<dbReference type="NCBIfam" id="NF003406">
    <property type="entry name" value="PRK04761.1"/>
    <property type="match status" value="1"/>
</dbReference>
<gene>
    <name evidence="6" type="primary">nadK</name>
    <name evidence="8" type="ORF">SAMN05444171_0419</name>
</gene>
<evidence type="ECO:0000256" key="1">
    <source>
        <dbReference type="ARBA" id="ARBA00022679"/>
    </source>
</evidence>
<evidence type="ECO:0000256" key="5">
    <source>
        <dbReference type="ARBA" id="ARBA00047925"/>
    </source>
</evidence>
<keyword evidence="6" id="KW-0067">ATP-binding</keyword>
<accession>A0A1M7KPT0</accession>
<feature type="binding site" evidence="6">
    <location>
        <position position="210"/>
    </location>
    <ligand>
        <name>NAD(+)</name>
        <dbReference type="ChEBI" id="CHEBI:57540"/>
    </ligand>
</feature>
<comment type="catalytic activity">
    <reaction evidence="5 6">
        <text>NAD(+) + ATP = ADP + NADP(+) + H(+)</text>
        <dbReference type="Rhea" id="RHEA:18629"/>
        <dbReference type="ChEBI" id="CHEBI:15378"/>
        <dbReference type="ChEBI" id="CHEBI:30616"/>
        <dbReference type="ChEBI" id="CHEBI:57540"/>
        <dbReference type="ChEBI" id="CHEBI:58349"/>
        <dbReference type="ChEBI" id="CHEBI:456216"/>
        <dbReference type="EC" id="2.7.1.23"/>
    </reaction>
</comment>
<dbReference type="EMBL" id="FNTI01000001">
    <property type="protein sequence ID" value="SEB99828.1"/>
    <property type="molecule type" value="Genomic_DNA"/>
</dbReference>
<keyword evidence="3 6" id="KW-0521">NADP</keyword>
<comment type="function">
    <text evidence="6">Involved in the regulation of the intracellular balance of NAD and NADP, and is a key enzyme in the biosynthesis of NADP. Catalyzes specifically the phosphorylation on 2'-hydroxyl of the adenosine moiety of NAD to yield NADP.</text>
</comment>
<dbReference type="InterPro" id="IPR017437">
    <property type="entry name" value="ATP-NAD_kinase_PpnK-typ_C"/>
</dbReference>
<comment type="cofactor">
    <cofactor evidence="6">
        <name>a divalent metal cation</name>
        <dbReference type="ChEBI" id="CHEBI:60240"/>
    </cofactor>
</comment>
<organism evidence="8 9">
    <name type="scientific">Bradyrhizobium lablabi</name>
    <dbReference type="NCBI Taxonomy" id="722472"/>
    <lineage>
        <taxon>Bacteria</taxon>
        <taxon>Pseudomonadati</taxon>
        <taxon>Pseudomonadota</taxon>
        <taxon>Alphaproteobacteria</taxon>
        <taxon>Hyphomicrobiales</taxon>
        <taxon>Nitrobacteraceae</taxon>
        <taxon>Bradyrhizobium</taxon>
    </lineage>
</organism>
<feature type="binding site" evidence="6">
    <location>
        <position position="218"/>
    </location>
    <ligand>
        <name>NAD(+)</name>
        <dbReference type="ChEBI" id="CHEBI:57540"/>
    </ligand>
</feature>
<dbReference type="GO" id="GO:0006741">
    <property type="term" value="P:NADP+ biosynthetic process"/>
    <property type="evidence" value="ECO:0007669"/>
    <property type="project" value="UniProtKB-UniRule"/>
</dbReference>
<comment type="subcellular location">
    <subcellularLocation>
        <location evidence="6">Cytoplasm</location>
    </subcellularLocation>
</comment>
<dbReference type="GO" id="GO:0003951">
    <property type="term" value="F:NAD+ kinase activity"/>
    <property type="evidence" value="ECO:0007669"/>
    <property type="project" value="UniProtKB-UniRule"/>
</dbReference>
<dbReference type="PANTHER" id="PTHR20275:SF0">
    <property type="entry name" value="NAD KINASE"/>
    <property type="match status" value="1"/>
</dbReference>
<evidence type="ECO:0000256" key="3">
    <source>
        <dbReference type="ARBA" id="ARBA00022857"/>
    </source>
</evidence>
<dbReference type="Gene3D" id="3.40.50.10330">
    <property type="entry name" value="Probable inorganic polyphosphate/atp-NAD kinase, domain 1"/>
    <property type="match status" value="1"/>
</dbReference>
<sequence>MSASAAGNWKPEKRLRPTGKSLSRLTRPPFRAIGQIATAIARFRFTFECYIEAAPKLKSTRLMASPKRYDRIAFVASASTEAQAALEQLTDIYGNHNADDADVVVALGGDGLMLQTLHAHMRSNKPIYGMHRGTVGFLMNEFTTHDLHTRLAAARESLINPLLMRATDVHGTVHLHHAINEVAMFRQTYQAARLRILIDEHERMAELIADGILVATPAGSTAYNLSAQGPILPINAALLALTPISAFRPRRWRGALLPNTAFVVIEVLEGDKRPVAAVADHDEVRDVRRVEVLSDKTISMRMLFDPGHSLEERILREQFGH</sequence>
<dbReference type="SUPFAM" id="SSF111331">
    <property type="entry name" value="NAD kinase/diacylglycerol kinase-like"/>
    <property type="match status" value="1"/>
</dbReference>
<evidence type="ECO:0000256" key="6">
    <source>
        <dbReference type="HAMAP-Rule" id="MF_00361"/>
    </source>
</evidence>
<evidence type="ECO:0000256" key="4">
    <source>
        <dbReference type="ARBA" id="ARBA00023027"/>
    </source>
</evidence>
<dbReference type="Gene3D" id="2.60.200.30">
    <property type="entry name" value="Probable inorganic polyphosphate/atp-NAD kinase, domain 2"/>
    <property type="match status" value="1"/>
</dbReference>
<dbReference type="GO" id="GO:0051287">
    <property type="term" value="F:NAD binding"/>
    <property type="evidence" value="ECO:0007669"/>
    <property type="project" value="UniProtKB-ARBA"/>
</dbReference>
<dbReference type="EC" id="2.7.1.23" evidence="6"/>
<dbReference type="GO" id="GO:0046872">
    <property type="term" value="F:metal ion binding"/>
    <property type="evidence" value="ECO:0007669"/>
    <property type="project" value="UniProtKB-UniRule"/>
</dbReference>